<organism evidence="2 3">
    <name type="scientific">Vespula pensylvanica</name>
    <name type="common">Western yellow jacket</name>
    <name type="synonym">Wasp</name>
    <dbReference type="NCBI Taxonomy" id="30213"/>
    <lineage>
        <taxon>Eukaryota</taxon>
        <taxon>Metazoa</taxon>
        <taxon>Ecdysozoa</taxon>
        <taxon>Arthropoda</taxon>
        <taxon>Hexapoda</taxon>
        <taxon>Insecta</taxon>
        <taxon>Pterygota</taxon>
        <taxon>Neoptera</taxon>
        <taxon>Endopterygota</taxon>
        <taxon>Hymenoptera</taxon>
        <taxon>Apocrita</taxon>
        <taxon>Aculeata</taxon>
        <taxon>Vespoidea</taxon>
        <taxon>Vespidae</taxon>
        <taxon>Vespinae</taxon>
        <taxon>Vespula</taxon>
    </lineage>
</organism>
<protein>
    <submittedName>
        <fullName evidence="2">Uncharacterized protein</fullName>
    </submittedName>
</protein>
<keyword evidence="3" id="KW-1185">Reference proteome</keyword>
<name>A0A834UF67_VESPE</name>
<feature type="region of interest" description="Disordered" evidence="1">
    <location>
        <begin position="1"/>
        <end position="40"/>
    </location>
</feature>
<evidence type="ECO:0000313" key="3">
    <source>
        <dbReference type="Proteomes" id="UP000600918"/>
    </source>
</evidence>
<feature type="region of interest" description="Disordered" evidence="1">
    <location>
        <begin position="72"/>
        <end position="93"/>
    </location>
</feature>
<gene>
    <name evidence="2" type="ORF">H0235_003331</name>
</gene>
<comment type="caution">
    <text evidence="2">The sequence shown here is derived from an EMBL/GenBank/DDBJ whole genome shotgun (WGS) entry which is preliminary data.</text>
</comment>
<feature type="compositionally biased region" description="Acidic residues" evidence="1">
    <location>
        <begin position="80"/>
        <end position="93"/>
    </location>
</feature>
<dbReference type="EMBL" id="JACSDY010000002">
    <property type="protein sequence ID" value="KAF7435140.1"/>
    <property type="molecule type" value="Genomic_DNA"/>
</dbReference>
<accession>A0A834UF67</accession>
<evidence type="ECO:0000256" key="1">
    <source>
        <dbReference type="SAM" id="MobiDB-lite"/>
    </source>
</evidence>
<sequence>MLVEGGKRGGREERRGGREGGDMEEGGGGRVPSRSQRFSHGVARRIVGKETRVYGVVALQGQGRHFRCKRRKQLLLPGESGEDNDDEAEDKYDDETKGFASVIAGTYDIIYENEVRVNVAENVPRGSVDDGGGGGGGGGGGVIVVVVEREGNYSAKRAIIL</sequence>
<dbReference type="AlphaFoldDB" id="A0A834UF67"/>
<evidence type="ECO:0000313" key="2">
    <source>
        <dbReference type="EMBL" id="KAF7435140.1"/>
    </source>
</evidence>
<dbReference type="Proteomes" id="UP000600918">
    <property type="component" value="Unassembled WGS sequence"/>
</dbReference>
<reference evidence="2" key="1">
    <citation type="journal article" date="2020" name="G3 (Bethesda)">
        <title>High-Quality Assemblies for Three Invasive Social Wasps from the &lt;i&gt;Vespula&lt;/i&gt; Genus.</title>
        <authorList>
            <person name="Harrop T.W.R."/>
            <person name="Guhlin J."/>
            <person name="McLaughlin G.M."/>
            <person name="Permina E."/>
            <person name="Stockwell P."/>
            <person name="Gilligan J."/>
            <person name="Le Lec M.F."/>
            <person name="Gruber M.A.M."/>
            <person name="Quinn O."/>
            <person name="Lovegrove M."/>
            <person name="Duncan E.J."/>
            <person name="Remnant E.J."/>
            <person name="Van Eeckhoven J."/>
            <person name="Graham B."/>
            <person name="Knapp R.A."/>
            <person name="Langford K.W."/>
            <person name="Kronenberg Z."/>
            <person name="Press M.O."/>
            <person name="Eacker S.M."/>
            <person name="Wilson-Rankin E.E."/>
            <person name="Purcell J."/>
            <person name="Lester P.J."/>
            <person name="Dearden P.K."/>
        </authorList>
    </citation>
    <scope>NUCLEOTIDE SEQUENCE</scope>
    <source>
        <strain evidence="2">Volc-1</strain>
    </source>
</reference>
<feature type="compositionally biased region" description="Basic and acidic residues" evidence="1">
    <location>
        <begin position="1"/>
        <end position="21"/>
    </location>
</feature>
<proteinExistence type="predicted"/>